<name>A0A7G2CN51_9TRYP</name>
<sequence>MKGKTRHTVRFRGDCWGNLSDQEALEAAFKADVEKAAKVKPEELNSLNFKVQAECMVAEFILYHPKKDKSRMATVHKALQEYDFPQVCALYP</sequence>
<dbReference type="EMBL" id="LR877164">
    <property type="protein sequence ID" value="CAD2221280.1"/>
    <property type="molecule type" value="Genomic_DNA"/>
</dbReference>
<evidence type="ECO:0000313" key="3">
    <source>
        <dbReference type="Proteomes" id="UP000515908"/>
    </source>
</evidence>
<protein>
    <recommendedName>
        <fullName evidence="1">Flagellar attachment zone protein 1 conserved domain-containing protein</fullName>
    </recommendedName>
</protein>
<dbReference type="VEuPathDB" id="TriTrypDB:ADEAN_000881200"/>
<evidence type="ECO:0000259" key="1">
    <source>
        <dbReference type="Pfam" id="PF23398"/>
    </source>
</evidence>
<keyword evidence="3" id="KW-1185">Reference proteome</keyword>
<dbReference type="AlphaFoldDB" id="A0A7G2CN51"/>
<feature type="domain" description="Flagellar attachment zone protein 1 conserved" evidence="1">
    <location>
        <begin position="5"/>
        <end position="91"/>
    </location>
</feature>
<gene>
    <name evidence="2" type="ORF">ADEAN_000881200</name>
</gene>
<dbReference type="Proteomes" id="UP000515908">
    <property type="component" value="Chromosome 20"/>
</dbReference>
<organism evidence="2 3">
    <name type="scientific">Angomonas deanei</name>
    <dbReference type="NCBI Taxonomy" id="59799"/>
    <lineage>
        <taxon>Eukaryota</taxon>
        <taxon>Discoba</taxon>
        <taxon>Euglenozoa</taxon>
        <taxon>Kinetoplastea</taxon>
        <taxon>Metakinetoplastina</taxon>
        <taxon>Trypanosomatida</taxon>
        <taxon>Trypanosomatidae</taxon>
        <taxon>Strigomonadinae</taxon>
        <taxon>Angomonas</taxon>
    </lineage>
</organism>
<dbReference type="Pfam" id="PF23398">
    <property type="entry name" value="FAZ1_cons"/>
    <property type="match status" value="1"/>
</dbReference>
<proteinExistence type="predicted"/>
<dbReference type="InterPro" id="IPR056614">
    <property type="entry name" value="FAZ1_cons"/>
</dbReference>
<evidence type="ECO:0000313" key="2">
    <source>
        <dbReference type="EMBL" id="CAD2221280.1"/>
    </source>
</evidence>
<reference evidence="2 3" key="1">
    <citation type="submission" date="2020-08" db="EMBL/GenBank/DDBJ databases">
        <authorList>
            <person name="Newling K."/>
            <person name="Davey J."/>
            <person name="Forrester S."/>
        </authorList>
    </citation>
    <scope>NUCLEOTIDE SEQUENCE [LARGE SCALE GENOMIC DNA]</scope>
    <source>
        <strain evidence="3">Crithidia deanei Carvalho (ATCC PRA-265)</strain>
    </source>
</reference>
<accession>A0A7G2CN51</accession>